<dbReference type="OrthoDB" id="9789133at2"/>
<keyword evidence="5" id="KW-1185">Reference proteome</keyword>
<dbReference type="SMART" id="SM00849">
    <property type="entry name" value="Lactamase_B"/>
    <property type="match status" value="1"/>
</dbReference>
<dbReference type="SUPFAM" id="SSF56281">
    <property type="entry name" value="Metallo-hydrolase/oxidoreductase"/>
    <property type="match status" value="1"/>
</dbReference>
<evidence type="ECO:0000259" key="3">
    <source>
        <dbReference type="SMART" id="SM00849"/>
    </source>
</evidence>
<dbReference type="InterPro" id="IPR001279">
    <property type="entry name" value="Metallo-B-lactamas"/>
</dbReference>
<dbReference type="PANTHER" id="PTHR43546:SF3">
    <property type="entry name" value="UPF0173 METAL-DEPENDENT HYDROLASE MJ1163"/>
    <property type="match status" value="1"/>
</dbReference>
<accession>A0A1D2YWS1</accession>
<dbReference type="EMBL" id="MIJF01000008">
    <property type="protein sequence ID" value="OEG00067.1"/>
    <property type="molecule type" value="Genomic_DNA"/>
</dbReference>
<dbReference type="PANTHER" id="PTHR43546">
    <property type="entry name" value="UPF0173 METAL-DEPENDENT HYDROLASE MJ1163-RELATED"/>
    <property type="match status" value="1"/>
</dbReference>
<keyword evidence="1 2" id="KW-0378">Hydrolase</keyword>
<evidence type="ECO:0000256" key="2">
    <source>
        <dbReference type="HAMAP-Rule" id="MF_00457"/>
    </source>
</evidence>
<gene>
    <name evidence="4" type="ORF">BHF71_06370</name>
</gene>
<reference evidence="4 5" key="1">
    <citation type="submission" date="2016-09" db="EMBL/GenBank/DDBJ databases">
        <title>Draft genome sequence for the type strain of Vulcanibacillus modesticaldus BR, a strictly anaerobic, moderately thermophilic, and nitrate-reducing bacterium from deep sea-hydrothermal vents of the Mid-Atlantic Ridge.</title>
        <authorList>
            <person name="Abin C.A."/>
            <person name="Hollibaugh J.T."/>
        </authorList>
    </citation>
    <scope>NUCLEOTIDE SEQUENCE [LARGE SCALE GENOMIC DNA]</scope>
    <source>
        <strain evidence="4 5">BR</strain>
    </source>
</reference>
<organism evidence="4 5">
    <name type="scientific">Vulcanibacillus modesticaldus</name>
    <dbReference type="NCBI Taxonomy" id="337097"/>
    <lineage>
        <taxon>Bacteria</taxon>
        <taxon>Bacillati</taxon>
        <taxon>Bacillota</taxon>
        <taxon>Bacilli</taxon>
        <taxon>Bacillales</taxon>
        <taxon>Bacillaceae</taxon>
        <taxon>Vulcanibacillus</taxon>
    </lineage>
</organism>
<dbReference type="Pfam" id="PF12706">
    <property type="entry name" value="Lactamase_B_2"/>
    <property type="match status" value="1"/>
</dbReference>
<name>A0A1D2YWS1_9BACI</name>
<dbReference type="InterPro" id="IPR050114">
    <property type="entry name" value="UPF0173_UPF0282_UlaG_hydrolase"/>
</dbReference>
<dbReference type="STRING" id="337097.BHF71_06370"/>
<dbReference type="AlphaFoldDB" id="A0A1D2YWS1"/>
<proteinExistence type="inferred from homology"/>
<comment type="similarity">
    <text evidence="2">Belongs to the UPF0173 family.</text>
</comment>
<dbReference type="Gene3D" id="3.60.15.10">
    <property type="entry name" value="Ribonuclease Z/Hydroxyacylglutathione hydrolase-like"/>
    <property type="match status" value="1"/>
</dbReference>
<comment type="caution">
    <text evidence="4">The sequence shown here is derived from an EMBL/GenBank/DDBJ whole genome shotgun (WGS) entry which is preliminary data.</text>
</comment>
<dbReference type="InterPro" id="IPR036866">
    <property type="entry name" value="RibonucZ/Hydroxyglut_hydro"/>
</dbReference>
<sequence length="228" mass="25721">MEVRYHGHSCVEFRGDLVSIIIDPFIKDNPLASVSVDEIKVNYIYITHGHGDHLGDAIQIAKNNDATIIAPYELATFLSWQGVKVHPLHIGGSFQFDFGRVKATPAFHGSSFVDEERKEIVYLGMPSGVIIELGDKKIYHAGDTGLFNDMRLLEREQLDLAFLPIGDNFTMGPDDALLAAVWIRAKKVVPIHYDTFPYIKQNPTNYVERLNKLGIEGEILPFNKWVRL</sequence>
<protein>
    <recommendedName>
        <fullName evidence="2">UPF0173 metal-dependent hydrolase BHF71_06370</fullName>
    </recommendedName>
</protein>
<dbReference type="InterPro" id="IPR022877">
    <property type="entry name" value="UPF0173"/>
</dbReference>
<dbReference type="HAMAP" id="MF_00457">
    <property type="entry name" value="UPF0173"/>
    <property type="match status" value="1"/>
</dbReference>
<dbReference type="NCBIfam" id="NF001911">
    <property type="entry name" value="PRK00685.1"/>
    <property type="match status" value="1"/>
</dbReference>
<evidence type="ECO:0000313" key="5">
    <source>
        <dbReference type="Proteomes" id="UP000243739"/>
    </source>
</evidence>
<dbReference type="RefSeq" id="WP_069656039.1">
    <property type="nucleotide sequence ID" value="NZ_MIJF01000008.1"/>
</dbReference>
<evidence type="ECO:0000313" key="4">
    <source>
        <dbReference type="EMBL" id="OEG00067.1"/>
    </source>
</evidence>
<evidence type="ECO:0000256" key="1">
    <source>
        <dbReference type="ARBA" id="ARBA00022801"/>
    </source>
</evidence>
<dbReference type="GO" id="GO:0016787">
    <property type="term" value="F:hydrolase activity"/>
    <property type="evidence" value="ECO:0007669"/>
    <property type="project" value="UniProtKB-UniRule"/>
</dbReference>
<feature type="domain" description="Metallo-beta-lactamase" evidence="3">
    <location>
        <begin position="7"/>
        <end position="192"/>
    </location>
</feature>
<dbReference type="Proteomes" id="UP000243739">
    <property type="component" value="Unassembled WGS sequence"/>
</dbReference>